<gene>
    <name evidence="3" type="ORF">GXN74_13655</name>
</gene>
<dbReference type="InterPro" id="IPR001387">
    <property type="entry name" value="Cro/C1-type_HTH"/>
</dbReference>
<dbReference type="AlphaFoldDB" id="A0A7X5HY64"/>
<dbReference type="Proteomes" id="UP000461585">
    <property type="component" value="Unassembled WGS sequence"/>
</dbReference>
<dbReference type="EMBL" id="JAAEEH010000060">
    <property type="protein sequence ID" value="NDL68783.1"/>
    <property type="molecule type" value="Genomic_DNA"/>
</dbReference>
<keyword evidence="4" id="KW-1185">Reference proteome</keyword>
<sequence>MDRLRMYRVRKGYTQEAFAALLGVDRSTVSKWENGEIMPRVQRLLQMAALLDVDVAALLEKDAQEKG</sequence>
<dbReference type="Gene3D" id="1.10.260.40">
    <property type="entry name" value="lambda repressor-like DNA-binding domains"/>
    <property type="match status" value="1"/>
</dbReference>
<dbReference type="SMART" id="SM00530">
    <property type="entry name" value="HTH_XRE"/>
    <property type="match status" value="1"/>
</dbReference>
<comment type="caution">
    <text evidence="3">The sequence shown here is derived from an EMBL/GenBank/DDBJ whole genome shotgun (WGS) entry which is preliminary data.</text>
</comment>
<dbReference type="RefSeq" id="WP_162371502.1">
    <property type="nucleotide sequence ID" value="NZ_JAAEEH010000060.1"/>
</dbReference>
<name>A0A7X5HY64_9FIRM</name>
<dbReference type="SUPFAM" id="SSF47413">
    <property type="entry name" value="lambda repressor-like DNA-binding domains"/>
    <property type="match status" value="1"/>
</dbReference>
<dbReference type="Pfam" id="PF01381">
    <property type="entry name" value="HTH_3"/>
    <property type="match status" value="1"/>
</dbReference>
<dbReference type="GO" id="GO:0003677">
    <property type="term" value="F:DNA binding"/>
    <property type="evidence" value="ECO:0007669"/>
    <property type="project" value="UniProtKB-KW"/>
</dbReference>
<organism evidence="3 4">
    <name type="scientific">Anaerotalea alkaliphila</name>
    <dbReference type="NCBI Taxonomy" id="2662126"/>
    <lineage>
        <taxon>Bacteria</taxon>
        <taxon>Bacillati</taxon>
        <taxon>Bacillota</taxon>
        <taxon>Clostridia</taxon>
        <taxon>Eubacteriales</taxon>
        <taxon>Anaerotalea</taxon>
    </lineage>
</organism>
<dbReference type="PANTHER" id="PTHR46558:SF11">
    <property type="entry name" value="HTH-TYPE TRANSCRIPTIONAL REGULATOR XRE"/>
    <property type="match status" value="1"/>
</dbReference>
<keyword evidence="1" id="KW-0238">DNA-binding</keyword>
<feature type="domain" description="HTH cro/C1-type" evidence="2">
    <location>
        <begin position="4"/>
        <end position="58"/>
    </location>
</feature>
<dbReference type="CDD" id="cd00093">
    <property type="entry name" value="HTH_XRE"/>
    <property type="match status" value="1"/>
</dbReference>
<evidence type="ECO:0000313" key="4">
    <source>
        <dbReference type="Proteomes" id="UP000461585"/>
    </source>
</evidence>
<dbReference type="InterPro" id="IPR010982">
    <property type="entry name" value="Lambda_DNA-bd_dom_sf"/>
</dbReference>
<dbReference type="PANTHER" id="PTHR46558">
    <property type="entry name" value="TRACRIPTIONAL REGULATORY PROTEIN-RELATED-RELATED"/>
    <property type="match status" value="1"/>
</dbReference>
<dbReference type="PROSITE" id="PS50943">
    <property type="entry name" value="HTH_CROC1"/>
    <property type="match status" value="1"/>
</dbReference>
<reference evidence="3 4" key="1">
    <citation type="submission" date="2020-01" db="EMBL/GenBank/DDBJ databases">
        <title>Anaeroalcalibacter tamaniensis gen. nov., sp. nov., moderately halophilic strictly anaerobic fermenter bacterium from mud volcano of Taman peninsula.</title>
        <authorList>
            <person name="Frolova A."/>
            <person name="Merkel A.Y."/>
            <person name="Slobodkin A.I."/>
        </authorList>
    </citation>
    <scope>NUCLEOTIDE SEQUENCE [LARGE SCALE GENOMIC DNA]</scope>
    <source>
        <strain evidence="3 4">F-3ap</strain>
    </source>
</reference>
<accession>A0A7X5HY64</accession>
<evidence type="ECO:0000259" key="2">
    <source>
        <dbReference type="PROSITE" id="PS50943"/>
    </source>
</evidence>
<evidence type="ECO:0000313" key="3">
    <source>
        <dbReference type="EMBL" id="NDL68783.1"/>
    </source>
</evidence>
<evidence type="ECO:0000256" key="1">
    <source>
        <dbReference type="ARBA" id="ARBA00023125"/>
    </source>
</evidence>
<protein>
    <submittedName>
        <fullName evidence="3">Helix-turn-helix transcriptional regulator</fullName>
    </submittedName>
</protein>
<proteinExistence type="predicted"/>